<dbReference type="OrthoDB" id="9787373at2"/>
<dbReference type="RefSeq" id="WP_135995630.1">
    <property type="nucleotide sequence ID" value="NZ_CP071057.1"/>
</dbReference>
<gene>
    <name evidence="3" type="ORF">E5163_08155</name>
</gene>
<dbReference type="EMBL" id="SRXW01000002">
    <property type="protein sequence ID" value="TGY89091.1"/>
    <property type="molecule type" value="Genomic_DNA"/>
</dbReference>
<organism evidence="3 4">
    <name type="scientific">Marinicauda algicola</name>
    <dbReference type="NCBI Taxonomy" id="2029849"/>
    <lineage>
        <taxon>Bacteria</taxon>
        <taxon>Pseudomonadati</taxon>
        <taxon>Pseudomonadota</taxon>
        <taxon>Alphaproteobacteria</taxon>
        <taxon>Maricaulales</taxon>
        <taxon>Maricaulaceae</taxon>
        <taxon>Marinicauda</taxon>
    </lineage>
</organism>
<protein>
    <submittedName>
        <fullName evidence="3">Heparinase</fullName>
    </submittedName>
</protein>
<dbReference type="AlphaFoldDB" id="A0A4S2H1E8"/>
<feature type="domain" description="Heparinase II/III-like C-terminal" evidence="2">
    <location>
        <begin position="313"/>
        <end position="570"/>
    </location>
</feature>
<proteinExistence type="predicted"/>
<dbReference type="InterPro" id="IPR012480">
    <property type="entry name" value="Hepar_II_III_C"/>
</dbReference>
<dbReference type="GO" id="GO:0016829">
    <property type="term" value="F:lyase activity"/>
    <property type="evidence" value="ECO:0007669"/>
    <property type="project" value="InterPro"/>
</dbReference>
<reference evidence="3 4" key="1">
    <citation type="journal article" date="2017" name="Int. J. Syst. Evol. Microbiol.">
        <title>Marinicauda algicola sp. nov., isolated from a marine red alga Rhodosorus marinus.</title>
        <authorList>
            <person name="Jeong S.E."/>
            <person name="Jeon S.H."/>
            <person name="Chun B.H."/>
            <person name="Kim D.W."/>
            <person name="Jeon C.O."/>
        </authorList>
    </citation>
    <scope>NUCLEOTIDE SEQUENCE [LARGE SCALE GENOMIC DNA]</scope>
    <source>
        <strain evidence="3 4">JCM 31718</strain>
    </source>
</reference>
<accession>A0A4S2H1E8</accession>
<dbReference type="Proteomes" id="UP000308054">
    <property type="component" value="Unassembled WGS sequence"/>
</dbReference>
<comment type="subcellular location">
    <subcellularLocation>
        <location evidence="1">Cell envelope</location>
    </subcellularLocation>
</comment>
<dbReference type="InterPro" id="IPR008929">
    <property type="entry name" value="Chondroitin_lyas"/>
</dbReference>
<comment type="caution">
    <text evidence="3">The sequence shown here is derived from an EMBL/GenBank/DDBJ whole genome shotgun (WGS) entry which is preliminary data.</text>
</comment>
<dbReference type="Gene3D" id="1.50.10.100">
    <property type="entry name" value="Chondroitin AC/alginate lyase"/>
    <property type="match status" value="1"/>
</dbReference>
<evidence type="ECO:0000256" key="1">
    <source>
        <dbReference type="ARBA" id="ARBA00004196"/>
    </source>
</evidence>
<dbReference type="Pfam" id="PF07940">
    <property type="entry name" value="Hepar_II_III_C"/>
    <property type="match status" value="1"/>
</dbReference>
<evidence type="ECO:0000313" key="4">
    <source>
        <dbReference type="Proteomes" id="UP000308054"/>
    </source>
</evidence>
<sequence length="582" mass="62918">MGEHVTTGELAKALVRLARREMSDFANAAPPWRMLVLSGPAPSAIRTELERLRQGDPARGAALLSHRFTLAGDTLQLAPGDSIWARPAPSRRFAAALHGFDWLTDLLSVKDAEARQFARTLTDDWIEQFGHWNWFAWSPTVTARRLRAWLAAGPDLLADDDAAAEARRLGALGRMVRRLRRALPLMENNRDRLHAVTSLALAAVSLDLEAGVLKDANAALGAVLKSQILPDGGHVSRNPQAAAETLVDLAVLDEAAARRGVALDAEVRRALDRLAPFVRFCLITGSDLAAFHGGGEGDSRAISAALTLCEAGRRSFNVAPHSGYQRASAGGVSVILDGAGPPPGAHAAESHASALAFEMATPGGKLVVNCGWSEDQPGSWREPVRATAAHSVLTLEETSSARLLQPGWKRRLLGPRVVSGPDPVKARRNEEDMGIWLEATHDGYRKRFGLSLRRRLFLAADGGDLRGEDGLFRPVEDGPPEDPEQRYTFAIRFHLHPEVRASLSRDALSALLVQPNGEGWRFRTDGGTVRLERSVYLAAGAPPQRSTQLVVSGDAEPYGGGDRPPNRVRWAFQRLGRMGSAG</sequence>
<name>A0A4S2H1E8_9PROT</name>
<evidence type="ECO:0000313" key="3">
    <source>
        <dbReference type="EMBL" id="TGY89091.1"/>
    </source>
</evidence>
<evidence type="ECO:0000259" key="2">
    <source>
        <dbReference type="Pfam" id="PF07940"/>
    </source>
</evidence>
<dbReference type="GO" id="GO:0030313">
    <property type="term" value="C:cell envelope"/>
    <property type="evidence" value="ECO:0007669"/>
    <property type="project" value="UniProtKB-SubCell"/>
</dbReference>
<keyword evidence="4" id="KW-1185">Reference proteome</keyword>
<dbReference type="Gene3D" id="2.70.98.70">
    <property type="match status" value="1"/>
</dbReference>